<evidence type="ECO:0000313" key="1">
    <source>
        <dbReference type="EMBL" id="AXK40931.1"/>
    </source>
</evidence>
<dbReference type="RefSeq" id="WP_115415126.1">
    <property type="nucleotide sequence ID" value="NZ_CP031357.1"/>
</dbReference>
<reference evidence="2" key="1">
    <citation type="submission" date="2018-07" db="EMBL/GenBank/DDBJ databases">
        <title>Genome sequence of Erythrobacter strain YH-07, an antagonistic bacterium isolated from Yellow Sea.</title>
        <authorList>
            <person name="Tang T."/>
            <person name="Liu Q."/>
            <person name="Sun X."/>
        </authorList>
    </citation>
    <scope>NUCLEOTIDE SEQUENCE [LARGE SCALE GENOMIC DNA]</scope>
    <source>
        <strain evidence="2">YH-07</strain>
    </source>
</reference>
<proteinExistence type="predicted"/>
<accession>A0A345YAH9</accession>
<organism evidence="1 2">
    <name type="scientific">Erythrobacter aureus</name>
    <dbReference type="NCBI Taxonomy" id="2182384"/>
    <lineage>
        <taxon>Bacteria</taxon>
        <taxon>Pseudomonadati</taxon>
        <taxon>Pseudomonadota</taxon>
        <taxon>Alphaproteobacteria</taxon>
        <taxon>Sphingomonadales</taxon>
        <taxon>Erythrobacteraceae</taxon>
        <taxon>Erythrobacter/Porphyrobacter group</taxon>
        <taxon>Erythrobacter</taxon>
    </lineage>
</organism>
<dbReference type="OrthoDB" id="1495661at2"/>
<dbReference type="AlphaFoldDB" id="A0A345YAH9"/>
<gene>
    <name evidence="1" type="ORF">DVR09_00050</name>
</gene>
<keyword evidence="2" id="KW-1185">Reference proteome</keyword>
<sequence>MTAQATQILAGIFKELAARCDEEGYTFANDHDLDRWATELGTTWLKALDIVGAELARKYDNGAVSYKFGDSLANDLEGILITRHQQVADGEWPPLFWEVYEAFDAGEFRRPKDGDADPIVLYTNPAISDIVAKLD</sequence>
<evidence type="ECO:0000313" key="2">
    <source>
        <dbReference type="Proteomes" id="UP000254508"/>
    </source>
</evidence>
<dbReference type="EMBL" id="CP031357">
    <property type="protein sequence ID" value="AXK40931.1"/>
    <property type="molecule type" value="Genomic_DNA"/>
</dbReference>
<dbReference type="KEGG" id="err:DVR09_00050"/>
<protein>
    <submittedName>
        <fullName evidence="1">Uncharacterized protein</fullName>
    </submittedName>
</protein>
<dbReference type="Proteomes" id="UP000254508">
    <property type="component" value="Chromosome"/>
</dbReference>
<name>A0A345YAH9_9SPHN</name>